<sequence length="89" mass="9814">MDIDETGAVTLSADMLAGRFGWSPATLRTMMQRGLVASQVERGEGEHHGSWRLSVRCGNRRWRAVVGPDGSIADQQLDFVPLPRKQPVP</sequence>
<keyword evidence="2" id="KW-1185">Reference proteome</keyword>
<dbReference type="AlphaFoldDB" id="A0A2U2DKZ6"/>
<proteinExistence type="predicted"/>
<dbReference type="Proteomes" id="UP000245252">
    <property type="component" value="Unassembled WGS sequence"/>
</dbReference>
<reference evidence="1 2" key="1">
    <citation type="submission" date="2018-05" db="EMBL/GenBank/DDBJ databases">
        <title>The draft genome of strain NS-104.</title>
        <authorList>
            <person name="Hang P."/>
            <person name="Jiang J."/>
        </authorList>
    </citation>
    <scope>NUCLEOTIDE SEQUENCE [LARGE SCALE GENOMIC DNA]</scope>
    <source>
        <strain evidence="1 2">NS-104</strain>
    </source>
</reference>
<name>A0A2U2DKZ6_9HYPH</name>
<evidence type="ECO:0000313" key="1">
    <source>
        <dbReference type="EMBL" id="PWE53966.1"/>
    </source>
</evidence>
<protein>
    <submittedName>
        <fullName evidence="1">Uncharacterized protein</fullName>
    </submittedName>
</protein>
<accession>A0A2U2DKZ6</accession>
<comment type="caution">
    <text evidence="1">The sequence shown here is derived from an EMBL/GenBank/DDBJ whole genome shotgun (WGS) entry which is preliminary data.</text>
</comment>
<gene>
    <name evidence="1" type="ORF">DEM27_22975</name>
</gene>
<organism evidence="1 2">
    <name type="scientific">Metarhizobium album</name>
    <dbReference type="NCBI Taxonomy" id="2182425"/>
    <lineage>
        <taxon>Bacteria</taxon>
        <taxon>Pseudomonadati</taxon>
        <taxon>Pseudomonadota</taxon>
        <taxon>Alphaproteobacteria</taxon>
        <taxon>Hyphomicrobiales</taxon>
        <taxon>Rhizobiaceae</taxon>
        <taxon>Metarhizobium</taxon>
    </lineage>
</organism>
<dbReference type="EMBL" id="QFBC01000013">
    <property type="protein sequence ID" value="PWE53966.1"/>
    <property type="molecule type" value="Genomic_DNA"/>
</dbReference>
<dbReference type="OrthoDB" id="8238457at2"/>
<dbReference type="InterPro" id="IPR045389">
    <property type="entry name" value="DUF6522"/>
</dbReference>
<dbReference type="Pfam" id="PF20132">
    <property type="entry name" value="DUF6522"/>
    <property type="match status" value="1"/>
</dbReference>
<evidence type="ECO:0000313" key="2">
    <source>
        <dbReference type="Proteomes" id="UP000245252"/>
    </source>
</evidence>